<dbReference type="Proteomes" id="UP000504636">
    <property type="component" value="Unplaced"/>
</dbReference>
<dbReference type="AlphaFoldDB" id="A0A6A6Y4W2"/>
<reference evidence="3" key="2">
    <citation type="submission" date="2020-04" db="EMBL/GenBank/DDBJ databases">
        <authorList>
            <consortium name="NCBI Genome Project"/>
        </authorList>
    </citation>
    <scope>NUCLEOTIDE SEQUENCE</scope>
    <source>
        <strain evidence="3">CBS 304.34</strain>
    </source>
</reference>
<evidence type="ECO:0000313" key="3">
    <source>
        <dbReference type="RefSeq" id="XP_033570522.1"/>
    </source>
</evidence>
<reference evidence="3" key="3">
    <citation type="submission" date="2025-04" db="UniProtKB">
        <authorList>
            <consortium name="RefSeq"/>
        </authorList>
    </citation>
    <scope>IDENTIFICATION</scope>
    <source>
        <strain evidence="3">CBS 304.34</strain>
    </source>
</reference>
<dbReference type="EMBL" id="MU003717">
    <property type="protein sequence ID" value="KAF2803558.1"/>
    <property type="molecule type" value="Genomic_DNA"/>
</dbReference>
<dbReference type="GeneID" id="54453818"/>
<organism evidence="1">
    <name type="scientific">Mytilinidion resinicola</name>
    <dbReference type="NCBI Taxonomy" id="574789"/>
    <lineage>
        <taxon>Eukaryota</taxon>
        <taxon>Fungi</taxon>
        <taxon>Dikarya</taxon>
        <taxon>Ascomycota</taxon>
        <taxon>Pezizomycotina</taxon>
        <taxon>Dothideomycetes</taxon>
        <taxon>Pleosporomycetidae</taxon>
        <taxon>Mytilinidiales</taxon>
        <taxon>Mytilinidiaceae</taxon>
        <taxon>Mytilinidion</taxon>
    </lineage>
</organism>
<gene>
    <name evidence="1 3" type="ORF">BDZ99DRAFT_166847</name>
</gene>
<keyword evidence="2" id="KW-1185">Reference proteome</keyword>
<reference evidence="1 3" key="1">
    <citation type="journal article" date="2020" name="Stud. Mycol.">
        <title>101 Dothideomycetes genomes: a test case for predicting lifestyles and emergence of pathogens.</title>
        <authorList>
            <person name="Haridas S."/>
            <person name="Albert R."/>
            <person name="Binder M."/>
            <person name="Bloem J."/>
            <person name="Labutti K."/>
            <person name="Salamov A."/>
            <person name="Andreopoulos B."/>
            <person name="Baker S."/>
            <person name="Barry K."/>
            <person name="Bills G."/>
            <person name="Bluhm B."/>
            <person name="Cannon C."/>
            <person name="Castanera R."/>
            <person name="Culley D."/>
            <person name="Daum C."/>
            <person name="Ezra D."/>
            <person name="Gonzalez J."/>
            <person name="Henrissat B."/>
            <person name="Kuo A."/>
            <person name="Liang C."/>
            <person name="Lipzen A."/>
            <person name="Lutzoni F."/>
            <person name="Magnuson J."/>
            <person name="Mondo S."/>
            <person name="Nolan M."/>
            <person name="Ohm R."/>
            <person name="Pangilinan J."/>
            <person name="Park H.-J."/>
            <person name="Ramirez L."/>
            <person name="Alfaro M."/>
            <person name="Sun H."/>
            <person name="Tritt A."/>
            <person name="Yoshinaga Y."/>
            <person name="Zwiers L.-H."/>
            <person name="Turgeon B."/>
            <person name="Goodwin S."/>
            <person name="Spatafora J."/>
            <person name="Crous P."/>
            <person name="Grigoriev I."/>
        </authorList>
    </citation>
    <scope>NUCLEOTIDE SEQUENCE</scope>
    <source>
        <strain evidence="1 3">CBS 304.34</strain>
    </source>
</reference>
<sequence length="151" mass="16087">MCSLCLRALALNPLIPSSVRFGPLQNPDALRSTRFSAGTHPTPSAGRYHHPLLALASLVLENFTSTTLPAPPCPCVSSASALELTSCGPALSHPLGCRHPALLQHQTHLDRANRKSARKPAEFCRLQLLSARASQTTAPAYSDDEIAGIED</sequence>
<evidence type="ECO:0000313" key="1">
    <source>
        <dbReference type="EMBL" id="KAF2803558.1"/>
    </source>
</evidence>
<protein>
    <submittedName>
        <fullName evidence="1 3">Uncharacterized protein</fullName>
    </submittedName>
</protein>
<accession>A0A6A6Y4W2</accession>
<dbReference type="RefSeq" id="XP_033570522.1">
    <property type="nucleotide sequence ID" value="XM_033712925.1"/>
</dbReference>
<name>A0A6A6Y4W2_9PEZI</name>
<evidence type="ECO:0000313" key="2">
    <source>
        <dbReference type="Proteomes" id="UP000504636"/>
    </source>
</evidence>
<proteinExistence type="predicted"/>